<evidence type="ECO:0000313" key="4">
    <source>
        <dbReference type="EMBL" id="XCJ17967.1"/>
    </source>
</evidence>
<dbReference type="SUPFAM" id="SSF160246">
    <property type="entry name" value="EspE N-terminal domain-like"/>
    <property type="match status" value="2"/>
</dbReference>
<dbReference type="RefSeq" id="WP_353949052.1">
    <property type="nucleotide sequence ID" value="NZ_CP159510.1"/>
</dbReference>
<evidence type="ECO:0000259" key="3">
    <source>
        <dbReference type="Pfam" id="PF05157"/>
    </source>
</evidence>
<keyword evidence="1" id="KW-0175">Coiled coil</keyword>
<dbReference type="InterPro" id="IPR007831">
    <property type="entry name" value="T2SS_GspE_N"/>
</dbReference>
<protein>
    <recommendedName>
        <fullName evidence="3">Type II secretion system protein GspE N-terminal domain-containing protein</fullName>
    </recommendedName>
</protein>
<accession>A0AAU8IHZ3</accession>
<dbReference type="EMBL" id="CP159510">
    <property type="protein sequence ID" value="XCJ17967.1"/>
    <property type="molecule type" value="Genomic_DNA"/>
</dbReference>
<organism evidence="4">
    <name type="scientific">Sporolactobacillus sp. Y61</name>
    <dbReference type="NCBI Taxonomy" id="3160863"/>
    <lineage>
        <taxon>Bacteria</taxon>
        <taxon>Bacillati</taxon>
        <taxon>Bacillota</taxon>
        <taxon>Bacilli</taxon>
        <taxon>Bacillales</taxon>
        <taxon>Sporolactobacillaceae</taxon>
        <taxon>Sporolactobacillus</taxon>
    </lineage>
</organism>
<dbReference type="Gene3D" id="1.10.40.70">
    <property type="match status" value="1"/>
</dbReference>
<dbReference type="Pfam" id="PF05157">
    <property type="entry name" value="MshEN"/>
    <property type="match status" value="1"/>
</dbReference>
<dbReference type="InterPro" id="IPR037257">
    <property type="entry name" value="T2SS_E_N_sf"/>
</dbReference>
<name>A0AAU8IHZ3_9BACL</name>
<feature type="compositionally biased region" description="Polar residues" evidence="2">
    <location>
        <begin position="291"/>
        <end position="306"/>
    </location>
</feature>
<dbReference type="AlphaFoldDB" id="A0AAU8IHZ3"/>
<evidence type="ECO:0000256" key="1">
    <source>
        <dbReference type="SAM" id="Coils"/>
    </source>
</evidence>
<gene>
    <name evidence="4" type="ORF">ABNN70_05755</name>
</gene>
<evidence type="ECO:0000256" key="2">
    <source>
        <dbReference type="SAM" id="MobiDB-lite"/>
    </source>
</evidence>
<proteinExistence type="predicted"/>
<feature type="region of interest" description="Disordered" evidence="2">
    <location>
        <begin position="283"/>
        <end position="306"/>
    </location>
</feature>
<reference evidence="4" key="1">
    <citation type="submission" date="2024-06" db="EMBL/GenBank/DDBJ databases">
        <authorList>
            <person name="Fan A."/>
            <person name="Zhang F.Y."/>
            <person name="Zhang L."/>
        </authorList>
    </citation>
    <scope>NUCLEOTIDE SEQUENCE</scope>
    <source>
        <strain evidence="4">Y61</strain>
    </source>
</reference>
<sequence length="306" mass="34633">MSLFRRKADQIGQLQEAIVTKARQIRQLKRRALDETQRLDQHLQELQEAIEAAYLRIEQALHQDPQKQMLIKEQLHTRMDPCPRMGEHLLLLGMITARQLMNSLREQKRSGGKLGEILVRLGYVGRDRLQSVIDQSGRRPLIGELLVQSGHVKRKDLDRALTRQESAGGMLGDMLLSMNLISPAQLADALAVQGHMKRLTGYDRQEVIRSKLPEKAARKFKAIVIRQSAGQCVVAAENALSATQIHELGRIVASPVTQVLASSQEMERLWTLAYASDWLRESTEKLRTEQPENSASQTFSRYRSSG</sequence>
<feature type="coiled-coil region" evidence="1">
    <location>
        <begin position="11"/>
        <end position="63"/>
    </location>
</feature>
<feature type="domain" description="Type II secretion system protein GspE N-terminal" evidence="3">
    <location>
        <begin position="205"/>
        <end position="276"/>
    </location>
</feature>